<keyword evidence="6" id="KW-1185">Reference proteome</keyword>
<dbReference type="AlphaFoldDB" id="A0A2T4YUD5"/>
<feature type="domain" description="Glycoside hydrolase family 5" evidence="4">
    <location>
        <begin position="91"/>
        <end position="333"/>
    </location>
</feature>
<evidence type="ECO:0000313" key="5">
    <source>
        <dbReference type="EMBL" id="PTM47425.1"/>
    </source>
</evidence>
<dbReference type="Proteomes" id="UP000240996">
    <property type="component" value="Unassembled WGS sequence"/>
</dbReference>
<evidence type="ECO:0000256" key="3">
    <source>
        <dbReference type="RuleBase" id="RU361153"/>
    </source>
</evidence>
<evidence type="ECO:0000313" key="6">
    <source>
        <dbReference type="Proteomes" id="UP000240996"/>
    </source>
</evidence>
<evidence type="ECO:0000259" key="4">
    <source>
        <dbReference type="Pfam" id="PF00150"/>
    </source>
</evidence>
<protein>
    <submittedName>
        <fullName evidence="5">Cellulase (Glycosyl hydrolase family 5)</fullName>
    </submittedName>
</protein>
<sequence length="364" mass="38759">MGVPMRHNGLFIALGGAALVATAGVAVMIAPARTGLPITLDPAADAPSATGPRRPAHPRYTGVNIATGGFASKRIPGRYGFDYFYPKPQETAPFVAAGMNAIRVPVLWERLQPQPNAPIDAAELARLDESIAGLGGFGLIILDVHNYAKYRGQRLDQIDPRGAMLADLWTRLARHYAGDKRIAFGVMNEPNGLSATAWRPIAEASLQAIRATGARNLVLVPGTNWSGAHSWTKGSDSNGEALKTLVDPANNMAFEMHQYPDADSSGTHPECVSPKAAAQAFDSATAWLRANKARGFLGEFGASSDPNCLAALDAVLGTLDAGSDVWLGWTYWAGGALWGPYMYSVQPDKTGDKPQMSILIRHKS</sequence>
<accession>A0A2T4YUD5</accession>
<dbReference type="InterPro" id="IPR001547">
    <property type="entry name" value="Glyco_hydro_5"/>
</dbReference>
<dbReference type="GO" id="GO:0009251">
    <property type="term" value="P:glucan catabolic process"/>
    <property type="evidence" value="ECO:0007669"/>
    <property type="project" value="TreeGrafter"/>
</dbReference>
<keyword evidence="2 3" id="KW-0326">Glycosidase</keyword>
<dbReference type="EMBL" id="PZZN01000001">
    <property type="protein sequence ID" value="PTM47425.1"/>
    <property type="molecule type" value="Genomic_DNA"/>
</dbReference>
<name>A0A2T4YUD5_9SPHN</name>
<proteinExistence type="inferred from homology"/>
<comment type="caution">
    <text evidence="5">The sequence shown here is derived from an EMBL/GenBank/DDBJ whole genome shotgun (WGS) entry which is preliminary data.</text>
</comment>
<dbReference type="Pfam" id="PF00150">
    <property type="entry name" value="Cellulase"/>
    <property type="match status" value="1"/>
</dbReference>
<evidence type="ECO:0000256" key="2">
    <source>
        <dbReference type="ARBA" id="ARBA00023295"/>
    </source>
</evidence>
<dbReference type="SUPFAM" id="SSF51445">
    <property type="entry name" value="(Trans)glycosidases"/>
    <property type="match status" value="1"/>
</dbReference>
<organism evidence="5 6">
    <name type="scientific">Sphingomonas aerolata</name>
    <dbReference type="NCBI Taxonomy" id="185951"/>
    <lineage>
        <taxon>Bacteria</taxon>
        <taxon>Pseudomonadati</taxon>
        <taxon>Pseudomonadota</taxon>
        <taxon>Alphaproteobacteria</taxon>
        <taxon>Sphingomonadales</taxon>
        <taxon>Sphingomonadaceae</taxon>
        <taxon>Sphingomonas</taxon>
    </lineage>
</organism>
<gene>
    <name evidence="5" type="ORF">C8J24_0822</name>
</gene>
<dbReference type="InterPro" id="IPR018087">
    <property type="entry name" value="Glyco_hydro_5_CS"/>
</dbReference>
<dbReference type="PANTHER" id="PTHR34142">
    <property type="entry name" value="ENDO-BETA-1,4-GLUCANASE A"/>
    <property type="match status" value="1"/>
</dbReference>
<dbReference type="InterPro" id="IPR017853">
    <property type="entry name" value="GH"/>
</dbReference>
<dbReference type="PANTHER" id="PTHR34142:SF1">
    <property type="entry name" value="GLYCOSIDE HYDROLASE FAMILY 5 DOMAIN-CONTAINING PROTEIN"/>
    <property type="match status" value="1"/>
</dbReference>
<dbReference type="GO" id="GO:0004553">
    <property type="term" value="F:hydrolase activity, hydrolyzing O-glycosyl compounds"/>
    <property type="evidence" value="ECO:0007669"/>
    <property type="project" value="InterPro"/>
</dbReference>
<keyword evidence="1 3" id="KW-0378">Hydrolase</keyword>
<evidence type="ECO:0000256" key="1">
    <source>
        <dbReference type="ARBA" id="ARBA00022801"/>
    </source>
</evidence>
<dbReference type="Gene3D" id="3.20.20.80">
    <property type="entry name" value="Glycosidases"/>
    <property type="match status" value="1"/>
</dbReference>
<reference evidence="5 6" key="1">
    <citation type="submission" date="2018-04" db="EMBL/GenBank/DDBJ databases">
        <title>Genomic Encyclopedia of Type Strains, Phase III (KMG-III): the genomes of soil and plant-associated and newly described type strains.</title>
        <authorList>
            <person name="Whitman W."/>
        </authorList>
    </citation>
    <scope>NUCLEOTIDE SEQUENCE [LARGE SCALE GENOMIC DNA]</scope>
    <source>
        <strain evidence="5 6">NW12</strain>
    </source>
</reference>
<dbReference type="PROSITE" id="PS00659">
    <property type="entry name" value="GLYCOSYL_HYDROL_F5"/>
    <property type="match status" value="1"/>
</dbReference>
<comment type="similarity">
    <text evidence="3">Belongs to the glycosyl hydrolase 5 (cellulase A) family.</text>
</comment>